<feature type="chain" id="PRO_5003238975" evidence="1">
    <location>
        <begin position="22"/>
        <end position="64"/>
    </location>
</feature>
<gene>
    <name evidence="2" type="ORF">MAC_06216</name>
</gene>
<protein>
    <submittedName>
        <fullName evidence="2">Uncharacterized protein</fullName>
    </submittedName>
</protein>
<sequence>MKFPSLLAAAIVSSPVMIVIAAPIGPSGPCPDSKVDAILDGRMEPEECCSYGKCRRGVVISVGE</sequence>
<dbReference type="Proteomes" id="UP000002499">
    <property type="component" value="Unassembled WGS sequence"/>
</dbReference>
<organism evidence="3">
    <name type="scientific">Metarhizium acridum (strain CQMa 102)</name>
    <dbReference type="NCBI Taxonomy" id="655827"/>
    <lineage>
        <taxon>Eukaryota</taxon>
        <taxon>Fungi</taxon>
        <taxon>Dikarya</taxon>
        <taxon>Ascomycota</taxon>
        <taxon>Pezizomycotina</taxon>
        <taxon>Sordariomycetes</taxon>
        <taxon>Hypocreomycetidae</taxon>
        <taxon>Hypocreales</taxon>
        <taxon>Clavicipitaceae</taxon>
        <taxon>Metarhizium</taxon>
    </lineage>
</organism>
<dbReference type="AlphaFoldDB" id="E9E8K1"/>
<evidence type="ECO:0000313" key="2">
    <source>
        <dbReference type="EMBL" id="EFY87730.1"/>
    </source>
</evidence>
<evidence type="ECO:0000256" key="1">
    <source>
        <dbReference type="SAM" id="SignalP"/>
    </source>
</evidence>
<dbReference type="InParanoid" id="E9E8K1"/>
<accession>E9E8K1</accession>
<dbReference type="HOGENOM" id="CLU_193940_0_0_1"/>
<evidence type="ECO:0000313" key="3">
    <source>
        <dbReference type="Proteomes" id="UP000002499"/>
    </source>
</evidence>
<name>E9E8K1_METAQ</name>
<reference evidence="2 3" key="1">
    <citation type="journal article" date="2011" name="PLoS Genet.">
        <title>Genome sequencing and comparative transcriptomics of the model entomopathogenic fungi Metarhizium anisopliae and M. acridum.</title>
        <authorList>
            <person name="Gao Q."/>
            <person name="Jin K."/>
            <person name="Ying S.H."/>
            <person name="Zhang Y."/>
            <person name="Xiao G."/>
            <person name="Shang Y."/>
            <person name="Duan Z."/>
            <person name="Hu X."/>
            <person name="Xie X.Q."/>
            <person name="Zhou G."/>
            <person name="Peng G."/>
            <person name="Luo Z."/>
            <person name="Huang W."/>
            <person name="Wang B."/>
            <person name="Fang W."/>
            <person name="Wang S."/>
            <person name="Zhong Y."/>
            <person name="Ma L.J."/>
            <person name="St Leger R.J."/>
            <person name="Zhao G.P."/>
            <person name="Pei Y."/>
            <person name="Feng M.G."/>
            <person name="Xia Y."/>
            <person name="Wang C."/>
        </authorList>
    </citation>
    <scope>NUCLEOTIDE SEQUENCE [LARGE SCALE GENOMIC DNA]</scope>
    <source>
        <strain evidence="2 3">CQMa 102</strain>
    </source>
</reference>
<dbReference type="eggNOG" id="ENOG502RNF1">
    <property type="taxonomic scope" value="Eukaryota"/>
</dbReference>
<keyword evidence="1" id="KW-0732">Signal</keyword>
<dbReference type="OMA" id="PSECCSY"/>
<proteinExistence type="predicted"/>
<keyword evidence="3" id="KW-1185">Reference proteome</keyword>
<dbReference type="OrthoDB" id="4863639at2759"/>
<feature type="signal peptide" evidence="1">
    <location>
        <begin position="1"/>
        <end position="21"/>
    </location>
</feature>
<dbReference type="EMBL" id="GL698522">
    <property type="protein sequence ID" value="EFY87730.1"/>
    <property type="molecule type" value="Genomic_DNA"/>
</dbReference>